<dbReference type="EMBL" id="JAZDUA010000115">
    <property type="protein sequence ID" value="KAK7867602.1"/>
    <property type="molecule type" value="Genomic_DNA"/>
</dbReference>
<dbReference type="Proteomes" id="UP001378592">
    <property type="component" value="Unassembled WGS sequence"/>
</dbReference>
<dbReference type="Gene3D" id="2.30.320.10">
    <property type="entry name" value="YwqG-like"/>
    <property type="match status" value="1"/>
</dbReference>
<dbReference type="GO" id="GO:0005737">
    <property type="term" value="C:cytoplasm"/>
    <property type="evidence" value="ECO:0007669"/>
    <property type="project" value="InterPro"/>
</dbReference>
<feature type="region of interest" description="Disordered" evidence="1">
    <location>
        <begin position="131"/>
        <end position="165"/>
    </location>
</feature>
<feature type="compositionally biased region" description="Basic and acidic residues" evidence="1">
    <location>
        <begin position="144"/>
        <end position="153"/>
    </location>
</feature>
<name>A0AAN9VVS6_9ORTH</name>
<keyword evidence="4" id="KW-1185">Reference proteome</keyword>
<dbReference type="PANTHER" id="PTHR46421:SF1">
    <property type="entry name" value="PROGRAMMED CELL DEATH PROTEIN 2-LIKE"/>
    <property type="match status" value="1"/>
</dbReference>
<evidence type="ECO:0000259" key="2">
    <source>
        <dbReference type="Pfam" id="PF04194"/>
    </source>
</evidence>
<dbReference type="InterPro" id="IPR052815">
    <property type="entry name" value="PDCD2-like_regulator"/>
</dbReference>
<dbReference type="GO" id="GO:0006915">
    <property type="term" value="P:apoptotic process"/>
    <property type="evidence" value="ECO:0007669"/>
    <property type="project" value="TreeGrafter"/>
</dbReference>
<protein>
    <recommendedName>
        <fullName evidence="2">Programmed cell death protein 2 C-terminal domain-containing protein</fullName>
    </recommendedName>
</protein>
<evidence type="ECO:0000256" key="1">
    <source>
        <dbReference type="SAM" id="MobiDB-lite"/>
    </source>
</evidence>
<dbReference type="InterPro" id="IPR007320">
    <property type="entry name" value="PDCD2_C"/>
</dbReference>
<evidence type="ECO:0000313" key="3">
    <source>
        <dbReference type="EMBL" id="KAK7867602.1"/>
    </source>
</evidence>
<feature type="compositionally biased region" description="Acidic residues" evidence="1">
    <location>
        <begin position="154"/>
        <end position="165"/>
    </location>
</feature>
<feature type="region of interest" description="Disordered" evidence="1">
    <location>
        <begin position="299"/>
        <end position="318"/>
    </location>
</feature>
<evidence type="ECO:0000313" key="4">
    <source>
        <dbReference type="Proteomes" id="UP001378592"/>
    </source>
</evidence>
<feature type="compositionally biased region" description="Basic and acidic residues" evidence="1">
    <location>
        <begin position="305"/>
        <end position="318"/>
    </location>
</feature>
<proteinExistence type="predicted"/>
<reference evidence="3 4" key="1">
    <citation type="submission" date="2024-03" db="EMBL/GenBank/DDBJ databases">
        <title>The genome assembly and annotation of the cricket Gryllus longicercus Weissman &amp; Gray.</title>
        <authorList>
            <person name="Szrajer S."/>
            <person name="Gray D."/>
            <person name="Ylla G."/>
        </authorList>
    </citation>
    <scope>NUCLEOTIDE SEQUENCE [LARGE SCALE GENOMIC DNA]</scope>
    <source>
        <strain evidence="3">DAG 2021-001</strain>
        <tissue evidence="3">Whole body minus gut</tissue>
    </source>
</reference>
<accession>A0AAN9VVS6</accession>
<gene>
    <name evidence="3" type="ORF">R5R35_014800</name>
</gene>
<feature type="domain" description="Programmed cell death protein 2 C-terminal" evidence="2">
    <location>
        <begin position="335"/>
        <end position="436"/>
    </location>
</feature>
<comment type="caution">
    <text evidence="3">The sequence shown here is derived from an EMBL/GenBank/DDBJ whole genome shotgun (WGS) entry which is preliminary data.</text>
</comment>
<dbReference type="AlphaFoldDB" id="A0AAN9VVS6"/>
<feature type="compositionally biased region" description="Low complexity" evidence="1">
    <location>
        <begin position="132"/>
        <end position="141"/>
    </location>
</feature>
<dbReference type="PANTHER" id="PTHR46421">
    <property type="entry name" value="PROGRAMMED CELL DEATH PROTEIN 2-LIKE"/>
    <property type="match status" value="1"/>
</dbReference>
<organism evidence="3 4">
    <name type="scientific">Gryllus longicercus</name>
    <dbReference type="NCBI Taxonomy" id="2509291"/>
    <lineage>
        <taxon>Eukaryota</taxon>
        <taxon>Metazoa</taxon>
        <taxon>Ecdysozoa</taxon>
        <taxon>Arthropoda</taxon>
        <taxon>Hexapoda</taxon>
        <taxon>Insecta</taxon>
        <taxon>Pterygota</taxon>
        <taxon>Neoptera</taxon>
        <taxon>Polyneoptera</taxon>
        <taxon>Orthoptera</taxon>
        <taxon>Ensifera</taxon>
        <taxon>Gryllidea</taxon>
        <taxon>Grylloidea</taxon>
        <taxon>Gryllidae</taxon>
        <taxon>Gryllinae</taxon>
        <taxon>Gryllus</taxon>
    </lineage>
</organism>
<dbReference type="Pfam" id="PF04194">
    <property type="entry name" value="PDCD2_C"/>
    <property type="match status" value="1"/>
</dbReference>
<sequence length="440" mass="48146">MARKGVKVLLGFEDECITEKHKSLVNFTTNKIGGKPDWPADGISAPICKLCGLSLPLVVQIYAPLENNPHHRTLYLFGCVNPNCWNQNDSWTCIRSQTLEAKSDHEDSSGTVNTLSATDWCCDADDWDDDNNVNNNEENGNIIRAHETSSERLSEDDDEEETESYEDDIRVQLGQLNVNECNANWDEGGGGGGGGRGVAGAQEGGAVGRLHSPSATAEIEGEESEIVSIDTPTAPQHNLIALLQEVAPMPSEISGICNGGSPQFSSSFISVGEEEIAGASATVTPLSEHVRDLLQEYQQNSNDDESPHHSPEHEKEPGDQLMAEKYEKSVPAHGDKMFHHFVSKIQQCAGQILRYCRDGGGPLLLYPEPNVPTRCQHCRGEMVFELQIIPTLVSRLQLQGVHGGTHLEFGTVLVFCCKRSCWAPGEKTREECVVVQAERI</sequence>